<dbReference type="STRING" id="158607.A0A2P5IBZ8"/>
<dbReference type="Pfam" id="PF00026">
    <property type="entry name" value="Asp"/>
    <property type="match status" value="1"/>
</dbReference>
<dbReference type="GO" id="GO:0009277">
    <property type="term" value="C:fungal-type cell wall"/>
    <property type="evidence" value="ECO:0007669"/>
    <property type="project" value="TreeGrafter"/>
</dbReference>
<keyword evidence="4 8" id="KW-0064">Aspartyl protease</keyword>
<feature type="signal peptide" evidence="10">
    <location>
        <begin position="1"/>
        <end position="20"/>
    </location>
</feature>
<evidence type="ECO:0000313" key="12">
    <source>
        <dbReference type="EMBL" id="POS79998.1"/>
    </source>
</evidence>
<dbReference type="InterPro" id="IPR001969">
    <property type="entry name" value="Aspartic_peptidase_AS"/>
</dbReference>
<dbReference type="AlphaFoldDB" id="A0A2P5IBZ8"/>
<sequence>MKACAEPALLALLLAVTASAKVVRIPVARNSPGATVSRRHHPRLTPRASFTESLVNNITGGGYYASVSVGTPGQDIDMILDTGSSDAFIVAAGADLCQSPRLQLIYQTQCGQTFDPSRSSTFDVVVPDGFQIQYLDGSTASGDYITDHFEIGDTVIESLQMGLANQTASGTGVLGIGYTANEAAETLYPNLVDQMVAQDFIPTKAYSLYLNDYQSSTGSILFGGVDTEKFIGGLTVIPVLRDAQTQDFTSFTVGMTAISYAFPNGTTGDASLQGGSLDAILDSGTTLSYFPDSVATPLFEALGAFTYSSLGSVGLTMVECSLATSGLELTFRFNDSVSIVVPADEVVIDAFGPIEGNIPPEIPLEQPCLFGIQNSGDSLPSEGARQIDFALLGDTFLRSAYVVYDLDNNEIAMAQANLNSTDTNVQELTESSDLSSFEGVEQQQQSSGTSGGGSSGTDSSSSAGSSGTLSQDFGRCEFGLECGYGQRGRGGDCDDDEHQRDLLFDCGLGAVRPPFTFGQCQQDRAQQ</sequence>
<organism evidence="12 13">
    <name type="scientific">Diaporthe helianthi</name>
    <dbReference type="NCBI Taxonomy" id="158607"/>
    <lineage>
        <taxon>Eukaryota</taxon>
        <taxon>Fungi</taxon>
        <taxon>Dikarya</taxon>
        <taxon>Ascomycota</taxon>
        <taxon>Pezizomycotina</taxon>
        <taxon>Sordariomycetes</taxon>
        <taxon>Sordariomycetidae</taxon>
        <taxon>Diaporthales</taxon>
        <taxon>Diaporthaceae</taxon>
        <taxon>Diaporthe</taxon>
    </lineage>
</organism>
<dbReference type="InterPro" id="IPR033876">
    <property type="entry name" value="SAP-like"/>
</dbReference>
<evidence type="ECO:0000256" key="5">
    <source>
        <dbReference type="ARBA" id="ARBA00022801"/>
    </source>
</evidence>
<proteinExistence type="inferred from homology"/>
<dbReference type="GO" id="GO:0031505">
    <property type="term" value="P:fungal-type cell wall organization"/>
    <property type="evidence" value="ECO:0007669"/>
    <property type="project" value="TreeGrafter"/>
</dbReference>
<feature type="compositionally biased region" description="Low complexity" evidence="9">
    <location>
        <begin position="456"/>
        <end position="469"/>
    </location>
</feature>
<evidence type="ECO:0000259" key="11">
    <source>
        <dbReference type="PROSITE" id="PS51767"/>
    </source>
</evidence>
<evidence type="ECO:0000256" key="9">
    <source>
        <dbReference type="SAM" id="MobiDB-lite"/>
    </source>
</evidence>
<dbReference type="PROSITE" id="PS00141">
    <property type="entry name" value="ASP_PROTEASE"/>
    <property type="match status" value="1"/>
</dbReference>
<name>A0A2P5IBZ8_DIAHE</name>
<dbReference type="GO" id="GO:0006508">
    <property type="term" value="P:proteolysis"/>
    <property type="evidence" value="ECO:0007669"/>
    <property type="project" value="UniProtKB-KW"/>
</dbReference>
<dbReference type="InParanoid" id="A0A2P5IBZ8"/>
<accession>A0A2P5IBZ8</accession>
<feature type="domain" description="Peptidase A1" evidence="11">
    <location>
        <begin position="63"/>
        <end position="414"/>
    </location>
</feature>
<evidence type="ECO:0000256" key="2">
    <source>
        <dbReference type="ARBA" id="ARBA00022670"/>
    </source>
</evidence>
<feature type="active site" evidence="6">
    <location>
        <position position="81"/>
    </location>
</feature>
<keyword evidence="2 8" id="KW-0645">Protease</keyword>
<dbReference type="GO" id="GO:0005576">
    <property type="term" value="C:extracellular region"/>
    <property type="evidence" value="ECO:0007669"/>
    <property type="project" value="TreeGrafter"/>
</dbReference>
<feature type="disulfide bond" evidence="7">
    <location>
        <begin position="320"/>
        <end position="368"/>
    </location>
</feature>
<evidence type="ECO:0000256" key="8">
    <source>
        <dbReference type="RuleBase" id="RU000454"/>
    </source>
</evidence>
<evidence type="ECO:0000256" key="3">
    <source>
        <dbReference type="ARBA" id="ARBA00022729"/>
    </source>
</evidence>
<keyword evidence="7" id="KW-1015">Disulfide bond</keyword>
<dbReference type="Gene3D" id="2.40.70.10">
    <property type="entry name" value="Acid Proteases"/>
    <property type="match status" value="2"/>
</dbReference>
<protein>
    <submittedName>
        <fullName evidence="12">Acid protease</fullName>
    </submittedName>
</protein>
<dbReference type="SUPFAM" id="SSF50630">
    <property type="entry name" value="Acid proteases"/>
    <property type="match status" value="1"/>
</dbReference>
<dbReference type="OrthoDB" id="771136at2759"/>
<keyword evidence="13" id="KW-1185">Reference proteome</keyword>
<evidence type="ECO:0000256" key="6">
    <source>
        <dbReference type="PIRSR" id="PIRSR601461-1"/>
    </source>
</evidence>
<keyword evidence="3 10" id="KW-0732">Signal</keyword>
<dbReference type="CDD" id="cd05474">
    <property type="entry name" value="SAP_like"/>
    <property type="match status" value="1"/>
</dbReference>
<comment type="similarity">
    <text evidence="1 8">Belongs to the peptidase A1 family.</text>
</comment>
<evidence type="ECO:0000313" key="13">
    <source>
        <dbReference type="Proteomes" id="UP000094444"/>
    </source>
</evidence>
<evidence type="ECO:0000256" key="7">
    <source>
        <dbReference type="PIRSR" id="PIRSR601461-2"/>
    </source>
</evidence>
<feature type="active site" evidence="6">
    <location>
        <position position="282"/>
    </location>
</feature>
<evidence type="ECO:0000256" key="4">
    <source>
        <dbReference type="ARBA" id="ARBA00022750"/>
    </source>
</evidence>
<feature type="chain" id="PRO_5015138499" evidence="10">
    <location>
        <begin position="21"/>
        <end position="527"/>
    </location>
</feature>
<gene>
    <name evidence="12" type="ORF">DHEL01_v201604</name>
</gene>
<evidence type="ECO:0000256" key="1">
    <source>
        <dbReference type="ARBA" id="ARBA00007447"/>
    </source>
</evidence>
<feature type="compositionally biased region" description="Polar residues" evidence="9">
    <location>
        <begin position="424"/>
        <end position="435"/>
    </location>
</feature>
<dbReference type="GO" id="GO:0004190">
    <property type="term" value="F:aspartic-type endopeptidase activity"/>
    <property type="evidence" value="ECO:0007669"/>
    <property type="project" value="UniProtKB-KW"/>
</dbReference>
<dbReference type="InterPro" id="IPR033121">
    <property type="entry name" value="PEPTIDASE_A1"/>
</dbReference>
<reference evidence="12" key="1">
    <citation type="submission" date="2017-09" db="EMBL/GenBank/DDBJ databases">
        <title>Polyketide synthases of a Diaporthe helianthi virulent isolate.</title>
        <authorList>
            <person name="Baroncelli R."/>
        </authorList>
    </citation>
    <scope>NUCLEOTIDE SEQUENCE [LARGE SCALE GENOMIC DNA]</scope>
    <source>
        <strain evidence="12">7/96</strain>
    </source>
</reference>
<comment type="caution">
    <text evidence="12">The sequence shown here is derived from an EMBL/GenBank/DDBJ whole genome shotgun (WGS) entry which is preliminary data.</text>
</comment>
<dbReference type="PANTHER" id="PTHR47965:SF79">
    <property type="entry name" value="ASPARTIC PROTEINASE"/>
    <property type="match status" value="1"/>
</dbReference>
<dbReference type="InterPro" id="IPR021109">
    <property type="entry name" value="Peptidase_aspartic_dom_sf"/>
</dbReference>
<dbReference type="EMBL" id="MAVT02000076">
    <property type="protein sequence ID" value="POS79998.1"/>
    <property type="molecule type" value="Genomic_DNA"/>
</dbReference>
<feature type="region of interest" description="Disordered" evidence="9">
    <location>
        <begin position="424"/>
        <end position="469"/>
    </location>
</feature>
<evidence type="ECO:0000256" key="10">
    <source>
        <dbReference type="SAM" id="SignalP"/>
    </source>
</evidence>
<dbReference type="PANTHER" id="PTHR47965">
    <property type="entry name" value="ASPARTYL PROTEASE-RELATED"/>
    <property type="match status" value="1"/>
</dbReference>
<dbReference type="PRINTS" id="PR00792">
    <property type="entry name" value="PEPSIN"/>
</dbReference>
<keyword evidence="5 8" id="KW-0378">Hydrolase</keyword>
<dbReference type="PROSITE" id="PS51767">
    <property type="entry name" value="PEPTIDASE_A1"/>
    <property type="match status" value="1"/>
</dbReference>
<dbReference type="Proteomes" id="UP000094444">
    <property type="component" value="Unassembled WGS sequence"/>
</dbReference>
<dbReference type="InterPro" id="IPR001461">
    <property type="entry name" value="Aspartic_peptidase_A1"/>
</dbReference>